<keyword evidence="10" id="KW-1185">Reference proteome</keyword>
<reference evidence="9 10" key="1">
    <citation type="submission" date="2019-09" db="EMBL/GenBank/DDBJ databases">
        <title>Draft genome sequence of Bacillus sp. JC-7.</title>
        <authorList>
            <person name="Tanaka N."/>
            <person name="Shiwa Y."/>
            <person name="Fujita N."/>
            <person name="Tanasupawat S."/>
        </authorList>
    </citation>
    <scope>NUCLEOTIDE SEQUENCE [LARGE SCALE GENOMIC DNA]</scope>
    <source>
        <strain evidence="9 10">JC-7</strain>
    </source>
</reference>
<feature type="domain" description="HD" evidence="8">
    <location>
        <begin position="14"/>
        <end position="120"/>
    </location>
</feature>
<comment type="catalytic activity">
    <reaction evidence="1">
        <text>a 2'-deoxyribonucleoside 5'-phosphate + H2O = a 2'-deoxyribonucleoside + phosphate</text>
        <dbReference type="Rhea" id="RHEA:36167"/>
        <dbReference type="ChEBI" id="CHEBI:15377"/>
        <dbReference type="ChEBI" id="CHEBI:18274"/>
        <dbReference type="ChEBI" id="CHEBI:43474"/>
        <dbReference type="ChEBI" id="CHEBI:65317"/>
        <dbReference type="EC" id="3.1.3.89"/>
    </reaction>
</comment>
<evidence type="ECO:0000256" key="1">
    <source>
        <dbReference type="ARBA" id="ARBA00001638"/>
    </source>
</evidence>
<dbReference type="PANTHER" id="PTHR11845">
    <property type="entry name" value="5'-DEOXYNUCLEOTIDASE HDDC2"/>
    <property type="match status" value="1"/>
</dbReference>
<dbReference type="GO" id="GO:0046872">
    <property type="term" value="F:metal ion binding"/>
    <property type="evidence" value="ECO:0007669"/>
    <property type="project" value="UniProtKB-KW"/>
</dbReference>
<dbReference type="InterPro" id="IPR039356">
    <property type="entry name" value="YfbR/HDDC2"/>
</dbReference>
<comment type="cofactor">
    <cofactor evidence="2">
        <name>Mn(2+)</name>
        <dbReference type="ChEBI" id="CHEBI:29035"/>
    </cofactor>
</comment>
<proteinExistence type="predicted"/>
<evidence type="ECO:0000256" key="5">
    <source>
        <dbReference type="ARBA" id="ARBA00012964"/>
    </source>
</evidence>
<dbReference type="PANTHER" id="PTHR11845:SF13">
    <property type="entry name" value="5'-DEOXYNUCLEOTIDASE HDDC2"/>
    <property type="match status" value="1"/>
</dbReference>
<comment type="caution">
    <text evidence="9">The sequence shown here is derived from an EMBL/GenBank/DDBJ whole genome shotgun (WGS) entry which is preliminary data.</text>
</comment>
<evidence type="ECO:0000256" key="7">
    <source>
        <dbReference type="ARBA" id="ARBA00022801"/>
    </source>
</evidence>
<dbReference type="Pfam" id="PF13023">
    <property type="entry name" value="HD_3"/>
    <property type="match status" value="1"/>
</dbReference>
<protein>
    <recommendedName>
        <fullName evidence="5">5'-deoxynucleotidase</fullName>
        <ecNumber evidence="5">3.1.3.89</ecNumber>
    </recommendedName>
</protein>
<gene>
    <name evidence="9" type="ORF">BpJC7_23220</name>
</gene>
<dbReference type="RefSeq" id="WP_216643887.1">
    <property type="nucleotide sequence ID" value="NZ_BKZQ01000033.1"/>
</dbReference>
<evidence type="ECO:0000256" key="3">
    <source>
        <dbReference type="ARBA" id="ARBA00001941"/>
    </source>
</evidence>
<dbReference type="InterPro" id="IPR006674">
    <property type="entry name" value="HD_domain"/>
</dbReference>
<dbReference type="SUPFAM" id="SSF109604">
    <property type="entry name" value="HD-domain/PDEase-like"/>
    <property type="match status" value="1"/>
</dbReference>
<comment type="cofactor">
    <cofactor evidence="3">
        <name>Co(2+)</name>
        <dbReference type="ChEBI" id="CHEBI:48828"/>
    </cofactor>
</comment>
<comment type="subunit">
    <text evidence="4">Homodimer.</text>
</comment>
<dbReference type="EC" id="3.1.3.89" evidence="5"/>
<dbReference type="Proteomes" id="UP000391919">
    <property type="component" value="Unassembled WGS sequence"/>
</dbReference>
<evidence type="ECO:0000256" key="2">
    <source>
        <dbReference type="ARBA" id="ARBA00001936"/>
    </source>
</evidence>
<evidence type="ECO:0000313" key="10">
    <source>
        <dbReference type="Proteomes" id="UP000391919"/>
    </source>
</evidence>
<evidence type="ECO:0000256" key="6">
    <source>
        <dbReference type="ARBA" id="ARBA00022723"/>
    </source>
</evidence>
<organism evidence="9 10">
    <name type="scientific">Weizmannia acidilactici</name>
    <dbReference type="NCBI Taxonomy" id="2607726"/>
    <lineage>
        <taxon>Bacteria</taxon>
        <taxon>Bacillati</taxon>
        <taxon>Bacillota</taxon>
        <taxon>Bacilli</taxon>
        <taxon>Bacillales</taxon>
        <taxon>Bacillaceae</taxon>
        <taxon>Heyndrickxia</taxon>
    </lineage>
</organism>
<accession>A0A5J4JIB6</accession>
<dbReference type="GO" id="GO:0005737">
    <property type="term" value="C:cytoplasm"/>
    <property type="evidence" value="ECO:0007669"/>
    <property type="project" value="TreeGrafter"/>
</dbReference>
<evidence type="ECO:0000259" key="8">
    <source>
        <dbReference type="Pfam" id="PF13023"/>
    </source>
</evidence>
<dbReference type="EMBL" id="BKZQ01000033">
    <property type="protein sequence ID" value="GER71019.1"/>
    <property type="molecule type" value="Genomic_DNA"/>
</dbReference>
<sequence length="167" mass="19439">MEDVEKVLGFVKELERLKDAERTAWTGNGRRESVAEHTFRLALFAFALAEDFPGIQMDRVILMCLVHDLGEAYAGDISAVVGEDREKKLQRERLAIEKLTVGLPELRSKILSLWEEYNRGNPAKLCWLKRWIKWKRSCSTIREKTRPALTINLFCRTEKDWQAGIRF</sequence>
<dbReference type="Gene3D" id="1.10.3210.10">
    <property type="entry name" value="Hypothetical protein af1432"/>
    <property type="match status" value="1"/>
</dbReference>
<keyword evidence="6" id="KW-0479">Metal-binding</keyword>
<evidence type="ECO:0000256" key="4">
    <source>
        <dbReference type="ARBA" id="ARBA00011738"/>
    </source>
</evidence>
<keyword evidence="7" id="KW-0378">Hydrolase</keyword>
<evidence type="ECO:0000313" key="9">
    <source>
        <dbReference type="EMBL" id="GER71019.1"/>
    </source>
</evidence>
<dbReference type="InterPro" id="IPR003607">
    <property type="entry name" value="HD/PDEase_dom"/>
</dbReference>
<dbReference type="GO" id="GO:0002953">
    <property type="term" value="F:5'-deoxynucleotidase activity"/>
    <property type="evidence" value="ECO:0007669"/>
    <property type="project" value="UniProtKB-EC"/>
</dbReference>
<dbReference type="CDD" id="cd00077">
    <property type="entry name" value="HDc"/>
    <property type="match status" value="1"/>
</dbReference>
<dbReference type="AlphaFoldDB" id="A0A5J4JIB6"/>
<name>A0A5J4JIB6_9BACI</name>